<dbReference type="Pfam" id="PF01532">
    <property type="entry name" value="Glyco_hydro_47"/>
    <property type="match status" value="1"/>
</dbReference>
<dbReference type="AlphaFoldDB" id="A0A6P8Z745"/>
<evidence type="ECO:0000256" key="13">
    <source>
        <dbReference type="SAM" id="SignalP"/>
    </source>
</evidence>
<dbReference type="PRINTS" id="PR00747">
    <property type="entry name" value="GLYHDRLASE47"/>
</dbReference>
<dbReference type="RefSeq" id="XP_034242622.1">
    <property type="nucleotide sequence ID" value="XM_034386731.1"/>
</dbReference>
<comment type="function">
    <text evidence="9">Extracts misfolded glycoproteins, but not glycoproteins undergoing productive folding, from the calnexin cycle. It is directly involved in endoplasmic reticulum-associated degradation (ERAD) and targets misfolded glycoproteins for degradation in an N-glycan-independent manner, probably by forming a complex with SEL1L. It has low mannosidase activity, catalyzing mannose trimming from Man8GlcNAc2 to Man7GlcNAc2.</text>
</comment>
<gene>
    <name evidence="15" type="primary">LOC117646063</name>
</gene>
<reference evidence="15" key="1">
    <citation type="submission" date="2025-08" db="UniProtKB">
        <authorList>
            <consortium name="RefSeq"/>
        </authorList>
    </citation>
    <scope>IDENTIFICATION</scope>
    <source>
        <tissue evidence="15">Total insect</tissue>
    </source>
</reference>
<dbReference type="PANTHER" id="PTHR45679:SF5">
    <property type="entry name" value="ER DEGRADATION-ENHANCING ALPHA-MANNOSIDASE-LIKE PROTEIN 1"/>
    <property type="match status" value="1"/>
</dbReference>
<dbReference type="GO" id="GO:1904380">
    <property type="term" value="P:endoplasmic reticulum mannose trimming"/>
    <property type="evidence" value="ECO:0007669"/>
    <property type="project" value="InterPro"/>
</dbReference>
<keyword evidence="5" id="KW-0735">Signal-anchor</keyword>
<keyword evidence="8" id="KW-0325">Glycoprotein</keyword>
<dbReference type="FunFam" id="1.50.10.10:FF:000016">
    <property type="entry name" value="alpha-1,2-Mannosidase"/>
    <property type="match status" value="1"/>
</dbReference>
<evidence type="ECO:0000256" key="11">
    <source>
        <dbReference type="PIRSR" id="PIRSR601382-2"/>
    </source>
</evidence>
<dbReference type="PANTHER" id="PTHR45679">
    <property type="entry name" value="ER DEGRADATION-ENHANCING ALPHA-MANNOSIDASE-LIKE PROTEIN 2"/>
    <property type="match status" value="1"/>
</dbReference>
<feature type="active site" description="Proton donor" evidence="10">
    <location>
        <position position="395"/>
    </location>
</feature>
<evidence type="ECO:0000256" key="8">
    <source>
        <dbReference type="ARBA" id="ARBA00023180"/>
    </source>
</evidence>
<dbReference type="GO" id="GO:0044322">
    <property type="term" value="C:endoplasmic reticulum quality control compartment"/>
    <property type="evidence" value="ECO:0007669"/>
    <property type="project" value="GOC"/>
</dbReference>
<keyword evidence="12" id="KW-0378">Hydrolase</keyword>
<evidence type="ECO:0000256" key="7">
    <source>
        <dbReference type="ARBA" id="ARBA00023136"/>
    </source>
</evidence>
<dbReference type="GeneID" id="117646063"/>
<dbReference type="Proteomes" id="UP000515158">
    <property type="component" value="Unplaced"/>
</dbReference>
<evidence type="ECO:0000256" key="6">
    <source>
        <dbReference type="ARBA" id="ARBA00022989"/>
    </source>
</evidence>
<dbReference type="InterPro" id="IPR036026">
    <property type="entry name" value="Seven-hairpin_glycosidases"/>
</dbReference>
<keyword evidence="14" id="KW-1185">Reference proteome</keyword>
<feature type="signal peptide" evidence="13">
    <location>
        <begin position="1"/>
        <end position="20"/>
    </location>
</feature>
<evidence type="ECO:0000313" key="15">
    <source>
        <dbReference type="RefSeq" id="XP_034242622.1"/>
    </source>
</evidence>
<keyword evidence="11" id="KW-0479">Metal-binding</keyword>
<comment type="cofactor">
    <cofactor evidence="11">
        <name>Ca(2+)</name>
        <dbReference type="ChEBI" id="CHEBI:29108"/>
    </cofactor>
</comment>
<feature type="active site" description="Proton donor" evidence="10">
    <location>
        <position position="141"/>
    </location>
</feature>
<keyword evidence="11" id="KW-0106">Calcium</keyword>
<comment type="similarity">
    <text evidence="2 12">Belongs to the glycosyl hydrolase 47 family.</text>
</comment>
<evidence type="ECO:0000256" key="5">
    <source>
        <dbReference type="ARBA" id="ARBA00022968"/>
    </source>
</evidence>
<dbReference type="GO" id="GO:0004571">
    <property type="term" value="F:mannosyl-oligosaccharide 1,2-alpha-mannosidase activity"/>
    <property type="evidence" value="ECO:0007669"/>
    <property type="project" value="InterPro"/>
</dbReference>
<evidence type="ECO:0000256" key="10">
    <source>
        <dbReference type="PIRSR" id="PIRSR601382-1"/>
    </source>
</evidence>
<dbReference type="InterPro" id="IPR012341">
    <property type="entry name" value="6hp_glycosidase-like_sf"/>
</dbReference>
<comment type="subcellular location">
    <subcellularLocation>
        <location evidence="1">Endoplasmic reticulum membrane</location>
        <topology evidence="1">Single-pass type II membrane protein</topology>
    </subcellularLocation>
</comment>
<feature type="active site" evidence="10">
    <location>
        <position position="291"/>
    </location>
</feature>
<proteinExistence type="inferred from homology"/>
<evidence type="ECO:0000256" key="9">
    <source>
        <dbReference type="ARBA" id="ARBA00060207"/>
    </source>
</evidence>
<keyword evidence="6" id="KW-1133">Transmembrane helix</keyword>
<evidence type="ECO:0000256" key="4">
    <source>
        <dbReference type="ARBA" id="ARBA00022824"/>
    </source>
</evidence>
<protein>
    <recommendedName>
        <fullName evidence="12">alpha-1,2-Mannosidase</fullName>
        <ecNumber evidence="12">3.2.1.-</ecNumber>
    </recommendedName>
</protein>
<dbReference type="GO" id="GO:0005975">
    <property type="term" value="P:carbohydrate metabolic process"/>
    <property type="evidence" value="ECO:0007669"/>
    <property type="project" value="InterPro"/>
</dbReference>
<keyword evidence="3" id="KW-0812">Transmembrane</keyword>
<keyword evidence="7" id="KW-0472">Membrane</keyword>
<dbReference type="GO" id="GO:0005789">
    <property type="term" value="C:endoplasmic reticulum membrane"/>
    <property type="evidence" value="ECO:0007669"/>
    <property type="project" value="UniProtKB-SubCell"/>
</dbReference>
<keyword evidence="12" id="KW-0326">Glycosidase</keyword>
<dbReference type="InParanoid" id="A0A6P8Z745"/>
<sequence length="568" mass="64425">MMYFGTSLVFFSFHVTLISSLDIFRKPLDDLEKKYGSFPEELRLQLREEAREMFYFGYNNYMKHAFPMDELNPIMCTGRGPDYANPSNININDILGDYSLTLVDSLDTLAVLGNASEFQRAVERVIDNVSFDKDNVVQVFEVNIRVLGALLSAHMLMTDPAQPLGQLKPPWYKDELLHLARDLANRLLPAFTESGTGIPYPRVNLRHGRGSVTSAAARSVETCTAGAGSLVVEFGLLSRLLKDPIYENHARKASRTLWNLRSKTTGLLGNVINAESGQWIGRLSGLGAGLDSFYEYLLKAYIMFGEEDDYKMFSEAYASIKQYMRRGRPHCNKGEGDHPLYVNVDMQSGDVHTSWIDSLQAAFSGIQVLHGDVEEAICSHALYYFIWKYYGVLPERWNWQQLSADVAFYPLRPELIESTYLLYQATRSPFYLHVGKDILNSLNSLTRTTCGFATVHSVLDRSLEDRMESFFLSETCKYLFLLFDTENFVNKNHGNYIFSTEGHLLPLLPKFRDKQIKHLGSPRISVSANVSAPSCEAVDAERTFFLPLKSKYLDQISRQLGVIISNYS</sequence>
<name>A0A6P8Z745_THRPL</name>
<evidence type="ECO:0000256" key="3">
    <source>
        <dbReference type="ARBA" id="ARBA00022692"/>
    </source>
</evidence>
<keyword evidence="4" id="KW-0256">Endoplasmic reticulum</keyword>
<feature type="binding site" evidence="11">
    <location>
        <position position="500"/>
    </location>
    <ligand>
        <name>Ca(2+)</name>
        <dbReference type="ChEBI" id="CHEBI:29108"/>
    </ligand>
</feature>
<evidence type="ECO:0000256" key="2">
    <source>
        <dbReference type="ARBA" id="ARBA00007658"/>
    </source>
</evidence>
<evidence type="ECO:0000256" key="12">
    <source>
        <dbReference type="RuleBase" id="RU361193"/>
    </source>
</evidence>
<evidence type="ECO:0000313" key="14">
    <source>
        <dbReference type="Proteomes" id="UP000515158"/>
    </source>
</evidence>
<organism evidence="15">
    <name type="scientific">Thrips palmi</name>
    <name type="common">Melon thrips</name>
    <dbReference type="NCBI Taxonomy" id="161013"/>
    <lineage>
        <taxon>Eukaryota</taxon>
        <taxon>Metazoa</taxon>
        <taxon>Ecdysozoa</taxon>
        <taxon>Arthropoda</taxon>
        <taxon>Hexapoda</taxon>
        <taxon>Insecta</taxon>
        <taxon>Pterygota</taxon>
        <taxon>Neoptera</taxon>
        <taxon>Paraneoptera</taxon>
        <taxon>Thysanoptera</taxon>
        <taxon>Terebrantia</taxon>
        <taxon>Thripoidea</taxon>
        <taxon>Thripidae</taxon>
        <taxon>Thrips</taxon>
    </lineage>
</organism>
<dbReference type="OrthoDB" id="8118055at2759"/>
<feature type="active site" evidence="10">
    <location>
        <position position="414"/>
    </location>
</feature>
<keyword evidence="13" id="KW-0732">Signal</keyword>
<dbReference type="InterPro" id="IPR044674">
    <property type="entry name" value="EDEM1/2/3"/>
</dbReference>
<dbReference type="GO" id="GO:0005509">
    <property type="term" value="F:calcium ion binding"/>
    <property type="evidence" value="ECO:0007669"/>
    <property type="project" value="InterPro"/>
</dbReference>
<evidence type="ECO:0000256" key="1">
    <source>
        <dbReference type="ARBA" id="ARBA00004648"/>
    </source>
</evidence>
<dbReference type="InterPro" id="IPR001382">
    <property type="entry name" value="Glyco_hydro_47"/>
</dbReference>
<dbReference type="KEGG" id="tpal:117646063"/>
<dbReference type="Gene3D" id="1.50.10.10">
    <property type="match status" value="1"/>
</dbReference>
<dbReference type="EC" id="3.2.1.-" evidence="12"/>
<dbReference type="SUPFAM" id="SSF48225">
    <property type="entry name" value="Seven-hairpin glycosidases"/>
    <property type="match status" value="1"/>
</dbReference>
<accession>A0A6P8Z745</accession>
<feature type="chain" id="PRO_5028102422" description="alpha-1,2-Mannosidase" evidence="13">
    <location>
        <begin position="21"/>
        <end position="568"/>
    </location>
</feature>